<name>A0A0D1A7C9_9LACO</name>
<keyword evidence="5" id="KW-1185">Reference proteome</keyword>
<feature type="binding site" evidence="3">
    <location>
        <begin position="97"/>
        <end position="100"/>
    </location>
    <ligand>
        <name>substrate</name>
    </ligand>
</feature>
<feature type="binding site" evidence="3">
    <location>
        <position position="124"/>
    </location>
    <ligand>
        <name>substrate</name>
    </ligand>
</feature>
<evidence type="ECO:0000256" key="2">
    <source>
        <dbReference type="ARBA" id="ARBA00023235"/>
    </source>
</evidence>
<comment type="caution">
    <text evidence="4">The sequence shown here is derived from an EMBL/GenBank/DDBJ whole genome shotgun (WGS) entry which is preliminary data.</text>
</comment>
<gene>
    <name evidence="3 4" type="primary">rpiA</name>
    <name evidence="4" type="ORF">WDC_0622</name>
</gene>
<dbReference type="EC" id="5.3.1.6" evidence="3"/>
<dbReference type="AlphaFoldDB" id="A0A0D1A7C9"/>
<dbReference type="SUPFAM" id="SSF100950">
    <property type="entry name" value="NagB/RpiA/CoA transferase-like"/>
    <property type="match status" value="1"/>
</dbReference>
<keyword evidence="2 3" id="KW-0413">Isomerase</keyword>
<comment type="subunit">
    <text evidence="3">Homodimer.</text>
</comment>
<dbReference type="InterPro" id="IPR037171">
    <property type="entry name" value="NagB/RpiA_transferase-like"/>
</dbReference>
<dbReference type="PANTHER" id="PTHR43748">
    <property type="entry name" value="RIBOSE-5-PHOSPHATE ISOMERASE 3, CHLOROPLASTIC-RELATED"/>
    <property type="match status" value="1"/>
</dbReference>
<comment type="pathway">
    <text evidence="3">Carbohydrate degradation; pentose phosphate pathway; D-ribose 5-phosphate from D-ribulose 5-phosphate (non-oxidative stage): step 1/1.</text>
</comment>
<dbReference type="OrthoDB" id="5870696at2"/>
<proteinExistence type="inferred from homology"/>
<dbReference type="NCBIfam" id="TIGR00021">
    <property type="entry name" value="rpiA"/>
    <property type="match status" value="1"/>
</dbReference>
<evidence type="ECO:0000256" key="1">
    <source>
        <dbReference type="ARBA" id="ARBA00001713"/>
    </source>
</evidence>
<dbReference type="Pfam" id="PF06026">
    <property type="entry name" value="Rib_5-P_isom_A"/>
    <property type="match status" value="1"/>
</dbReference>
<dbReference type="GO" id="GO:0009052">
    <property type="term" value="P:pentose-phosphate shunt, non-oxidative branch"/>
    <property type="evidence" value="ECO:0007669"/>
    <property type="project" value="UniProtKB-UniRule"/>
</dbReference>
<dbReference type="PATRIC" id="fig|1335616.4.peg.618"/>
<dbReference type="EMBL" id="AWTT01000010">
    <property type="protein sequence ID" value="KIS03790.1"/>
    <property type="molecule type" value="Genomic_DNA"/>
</dbReference>
<dbReference type="InterPro" id="IPR050262">
    <property type="entry name" value="Ribose-5P_isomerase"/>
</dbReference>
<comment type="similarity">
    <text evidence="3">Belongs to the ribose 5-phosphate isomerase family.</text>
</comment>
<dbReference type="Gene3D" id="3.30.70.260">
    <property type="match status" value="1"/>
</dbReference>
<feature type="binding site" evidence="3">
    <location>
        <begin position="28"/>
        <end position="31"/>
    </location>
    <ligand>
        <name>substrate</name>
    </ligand>
</feature>
<dbReference type="UniPathway" id="UPA00115">
    <property type="reaction ID" value="UER00412"/>
</dbReference>
<dbReference type="CDD" id="cd01398">
    <property type="entry name" value="RPI_A"/>
    <property type="match status" value="1"/>
</dbReference>
<reference evidence="4 5" key="1">
    <citation type="submission" date="2013-08" db="EMBL/GenBank/DDBJ databases">
        <title>Lactobacillus wasatchii sp. WDC04, a late gas producing bacteria isolated from aged chedder cheese.</title>
        <authorList>
            <person name="Oberg C.J."/>
            <person name="Culumber M."/>
            <person name="McMahon D.J."/>
            <person name="Broadbent J.R."/>
            <person name="Oberg T.S."/>
            <person name="Ortaki F."/>
        </authorList>
    </citation>
    <scope>NUCLEOTIDE SEQUENCE [LARGE SCALE GENOMIC DNA]</scope>
    <source>
        <strain evidence="4 5">WDC04</strain>
    </source>
</reference>
<organism evidence="4 5">
    <name type="scientific">Paucilactobacillus wasatchensis</name>
    <dbReference type="NCBI Taxonomy" id="1335616"/>
    <lineage>
        <taxon>Bacteria</taxon>
        <taxon>Bacillati</taxon>
        <taxon>Bacillota</taxon>
        <taxon>Bacilli</taxon>
        <taxon>Lactobacillales</taxon>
        <taxon>Lactobacillaceae</taxon>
        <taxon>Paucilactobacillus</taxon>
    </lineage>
</organism>
<comment type="catalytic activity">
    <reaction evidence="1 3">
        <text>aldehydo-D-ribose 5-phosphate = D-ribulose 5-phosphate</text>
        <dbReference type="Rhea" id="RHEA:14657"/>
        <dbReference type="ChEBI" id="CHEBI:58121"/>
        <dbReference type="ChEBI" id="CHEBI:58273"/>
        <dbReference type="EC" id="5.3.1.6"/>
    </reaction>
</comment>
<dbReference type="Gene3D" id="3.40.50.1360">
    <property type="match status" value="1"/>
</dbReference>
<feature type="binding site" evidence="3">
    <location>
        <begin position="84"/>
        <end position="87"/>
    </location>
    <ligand>
        <name>substrate</name>
    </ligand>
</feature>
<sequence>MDQNELKQQVGQEAVKYIEDGMTVGLGTGSTVRYMVDALGKRVQEEQLNIVGVTTSNRTTKQAQDLGITIKNIDEVDHIDLTIDGADEVDDNFQGIKGGGGALLWEKIVAINSSKIMWIVDESKMVHQLGKFPLPVEVIPFGSAHVFHELQQKGYNPEFRMTNDTKFLTDQKNYIIDLQLNRIGDPFGLADDLVKMVGVVEHGFFLNMVNTVIVGRESGPEVLHGRD</sequence>
<dbReference type="GO" id="GO:0004751">
    <property type="term" value="F:ribose-5-phosphate isomerase activity"/>
    <property type="evidence" value="ECO:0007669"/>
    <property type="project" value="UniProtKB-UniRule"/>
</dbReference>
<evidence type="ECO:0000256" key="3">
    <source>
        <dbReference type="HAMAP-Rule" id="MF_00170"/>
    </source>
</evidence>
<comment type="function">
    <text evidence="3">Catalyzes the reversible conversion of ribose-5-phosphate to ribulose 5-phosphate.</text>
</comment>
<protein>
    <recommendedName>
        <fullName evidence="3">Ribose-5-phosphate isomerase A</fullName>
        <ecNumber evidence="3">5.3.1.6</ecNumber>
    </recommendedName>
    <alternativeName>
        <fullName evidence="3">Phosphoriboisomerase A</fullName>
        <shortName evidence="3">PRI</shortName>
    </alternativeName>
</protein>
<dbReference type="NCBIfam" id="NF001924">
    <property type="entry name" value="PRK00702.1"/>
    <property type="match status" value="1"/>
</dbReference>
<dbReference type="Proteomes" id="UP000032279">
    <property type="component" value="Unassembled WGS sequence"/>
</dbReference>
<evidence type="ECO:0000313" key="4">
    <source>
        <dbReference type="EMBL" id="KIS03790.1"/>
    </source>
</evidence>
<dbReference type="FunFam" id="3.40.50.1360:FF:000001">
    <property type="entry name" value="Ribose-5-phosphate isomerase A"/>
    <property type="match status" value="1"/>
</dbReference>
<feature type="active site" description="Proton acceptor" evidence="3">
    <location>
        <position position="106"/>
    </location>
</feature>
<dbReference type="PANTHER" id="PTHR43748:SF3">
    <property type="entry name" value="RIBOSE-5-PHOSPHATE ISOMERASE 3, CHLOROPLASTIC-RELATED"/>
    <property type="match status" value="1"/>
</dbReference>
<dbReference type="InterPro" id="IPR004788">
    <property type="entry name" value="Ribose5P_isomerase_type_A"/>
</dbReference>
<dbReference type="HAMAP" id="MF_00170">
    <property type="entry name" value="Rib_5P_isom_A"/>
    <property type="match status" value="1"/>
</dbReference>
<dbReference type="STRING" id="1335616.WDC_0622"/>
<accession>A0A0D1A7C9</accession>
<dbReference type="RefSeq" id="WP_044010325.1">
    <property type="nucleotide sequence ID" value="NZ_AWTT01000010.1"/>
</dbReference>
<dbReference type="SUPFAM" id="SSF75445">
    <property type="entry name" value="D-ribose-5-phosphate isomerase (RpiA), lid domain"/>
    <property type="match status" value="1"/>
</dbReference>
<dbReference type="InterPro" id="IPR020672">
    <property type="entry name" value="Ribose5P_isomerase_typA_subgr"/>
</dbReference>
<evidence type="ECO:0000313" key="5">
    <source>
        <dbReference type="Proteomes" id="UP000032279"/>
    </source>
</evidence>